<dbReference type="Proteomes" id="UP001257914">
    <property type="component" value="Unassembled WGS sequence"/>
</dbReference>
<accession>A0ABU3R0J5</accession>
<sequence length="394" mass="45267">MRKLLTSPVKMALSDAENTIYQNILEYATELSLNLMAVKVTNHPDDFLNWSAELLRITNQDLNQDLMDPPQFVPLKKMQELLIKAISLSQFKMTKIAPWVIFYDFINAQAVPQALEERLRLLDYIDTLRATPIAQMSELDRLAFVGKHTNQHDFNIYDFDCEWFASTKAAKVFHTLLEAQPQEFDAALAHIPLEGDVSHKQYQAFVDHYTSLFTAFTEKKETGEKAPLAAATRLLAMRRPDQFVALTNAKIDVICQGLSIPKFNNFSFDGYWNDLITTLRASAWWRKMQPEDEAEQKIWRNRAILMDLFLFAEDGLAEQSNYVRLRDKPISATRAKSGTTTRRTKETAEMIVDKRLASDDMPAYMQKKRNALVSEVKLGKNIDQVIALMRKIFG</sequence>
<protein>
    <submittedName>
        <fullName evidence="1">Uncharacterized protein</fullName>
    </submittedName>
</protein>
<dbReference type="RefSeq" id="WP_315946776.1">
    <property type="nucleotide sequence ID" value="NZ_JAWCUA010000007.1"/>
</dbReference>
<organism evidence="1 2">
    <name type="scientific">Psychrosphaera aquimarina</name>
    <dbReference type="NCBI Taxonomy" id="2044854"/>
    <lineage>
        <taxon>Bacteria</taxon>
        <taxon>Pseudomonadati</taxon>
        <taxon>Pseudomonadota</taxon>
        <taxon>Gammaproteobacteria</taxon>
        <taxon>Alteromonadales</taxon>
        <taxon>Pseudoalteromonadaceae</taxon>
        <taxon>Psychrosphaera</taxon>
    </lineage>
</organism>
<reference evidence="1 2" key="1">
    <citation type="submission" date="2023-10" db="EMBL/GenBank/DDBJ databases">
        <title>Psychrosphaera aquimaarina strain SW33 isolated from seawater.</title>
        <authorList>
            <person name="Bayburt H."/>
            <person name="Kim J.M."/>
            <person name="Choi B.J."/>
            <person name="Jeon C.O."/>
        </authorList>
    </citation>
    <scope>NUCLEOTIDE SEQUENCE [LARGE SCALE GENOMIC DNA]</scope>
    <source>
        <strain evidence="1 2">KCTC 52743</strain>
    </source>
</reference>
<comment type="caution">
    <text evidence="1">The sequence shown here is derived from an EMBL/GenBank/DDBJ whole genome shotgun (WGS) entry which is preliminary data.</text>
</comment>
<keyword evidence="2" id="KW-1185">Reference proteome</keyword>
<name>A0ABU3R0J5_9GAMM</name>
<gene>
    <name evidence="1" type="ORF">RT723_09250</name>
</gene>
<proteinExistence type="predicted"/>
<evidence type="ECO:0000313" key="1">
    <source>
        <dbReference type="EMBL" id="MDU0113179.1"/>
    </source>
</evidence>
<evidence type="ECO:0000313" key="2">
    <source>
        <dbReference type="Proteomes" id="UP001257914"/>
    </source>
</evidence>
<dbReference type="EMBL" id="JAWCUA010000007">
    <property type="protein sequence ID" value="MDU0113179.1"/>
    <property type="molecule type" value="Genomic_DNA"/>
</dbReference>